<dbReference type="STRING" id="52694.ACWI_36020"/>
<dbReference type="Proteomes" id="UP000176244">
    <property type="component" value="Unassembled WGS sequence"/>
</dbReference>
<protein>
    <submittedName>
        <fullName evidence="3">Helix-turn-helix protein</fullName>
    </submittedName>
</protein>
<dbReference type="SUPFAM" id="SSF47413">
    <property type="entry name" value="lambda repressor-like DNA-binding domains"/>
    <property type="match status" value="1"/>
</dbReference>
<dbReference type="InterPro" id="IPR010982">
    <property type="entry name" value="Lambda_DNA-bd_dom_sf"/>
</dbReference>
<gene>
    <name evidence="3" type="ORF">ACWI_36020</name>
</gene>
<accession>A0A1F2PDY9</accession>
<feature type="domain" description="HTH cro/C1-type" evidence="2">
    <location>
        <begin position="6"/>
        <end position="60"/>
    </location>
</feature>
<dbReference type="RefSeq" id="WP_070372832.1">
    <property type="nucleotide sequence ID" value="NZ_LKEU01000051.1"/>
</dbReference>
<reference evidence="3 4" key="1">
    <citation type="submission" date="2015-09" db="EMBL/GenBank/DDBJ databases">
        <title>Genome sequence of Acetobacterium wieringae DSM 1911.</title>
        <authorList>
            <person name="Poehlein A."/>
            <person name="Bengelsdorf F.R."/>
            <person name="Schiel-Bengelsdorf B."/>
            <person name="Duerre P."/>
            <person name="Daniel R."/>
        </authorList>
    </citation>
    <scope>NUCLEOTIDE SEQUENCE [LARGE SCALE GENOMIC DNA]</scope>
    <source>
        <strain evidence="3 4">DSM 1911</strain>
    </source>
</reference>
<dbReference type="EMBL" id="LKEU01000051">
    <property type="protein sequence ID" value="OFV68911.1"/>
    <property type="molecule type" value="Genomic_DNA"/>
</dbReference>
<organism evidence="3 4">
    <name type="scientific">Acetobacterium wieringae</name>
    <dbReference type="NCBI Taxonomy" id="52694"/>
    <lineage>
        <taxon>Bacteria</taxon>
        <taxon>Bacillati</taxon>
        <taxon>Bacillota</taxon>
        <taxon>Clostridia</taxon>
        <taxon>Eubacteriales</taxon>
        <taxon>Eubacteriaceae</taxon>
        <taxon>Acetobacterium</taxon>
    </lineage>
</organism>
<dbReference type="PANTHER" id="PTHR46558">
    <property type="entry name" value="TRACRIPTIONAL REGULATORY PROTEIN-RELATED-RELATED"/>
    <property type="match status" value="1"/>
</dbReference>
<dbReference type="CDD" id="cd00093">
    <property type="entry name" value="HTH_XRE"/>
    <property type="match status" value="1"/>
</dbReference>
<dbReference type="Pfam" id="PF01381">
    <property type="entry name" value="HTH_3"/>
    <property type="match status" value="1"/>
</dbReference>
<evidence type="ECO:0000313" key="3">
    <source>
        <dbReference type="EMBL" id="OFV68911.1"/>
    </source>
</evidence>
<evidence type="ECO:0000259" key="2">
    <source>
        <dbReference type="PROSITE" id="PS50943"/>
    </source>
</evidence>
<dbReference type="GO" id="GO:0003677">
    <property type="term" value="F:DNA binding"/>
    <property type="evidence" value="ECO:0007669"/>
    <property type="project" value="UniProtKB-KW"/>
</dbReference>
<dbReference type="InterPro" id="IPR001387">
    <property type="entry name" value="Cro/C1-type_HTH"/>
</dbReference>
<dbReference type="PROSITE" id="PS50943">
    <property type="entry name" value="HTH_CROC1"/>
    <property type="match status" value="1"/>
</dbReference>
<evidence type="ECO:0000313" key="4">
    <source>
        <dbReference type="Proteomes" id="UP000176244"/>
    </source>
</evidence>
<dbReference type="SMART" id="SM00530">
    <property type="entry name" value="HTH_XRE"/>
    <property type="match status" value="1"/>
</dbReference>
<dbReference type="AlphaFoldDB" id="A0A1F2PDY9"/>
<comment type="caution">
    <text evidence="3">The sequence shown here is derived from an EMBL/GenBank/DDBJ whole genome shotgun (WGS) entry which is preliminary data.</text>
</comment>
<name>A0A1F2PDY9_9FIRM</name>
<evidence type="ECO:0000256" key="1">
    <source>
        <dbReference type="ARBA" id="ARBA00023125"/>
    </source>
</evidence>
<dbReference type="PANTHER" id="PTHR46558:SF4">
    <property type="entry name" value="DNA-BIDING PHAGE PROTEIN"/>
    <property type="match status" value="1"/>
</dbReference>
<keyword evidence="1" id="KW-0238">DNA-binding</keyword>
<proteinExistence type="predicted"/>
<dbReference type="Gene3D" id="1.10.260.40">
    <property type="entry name" value="lambda repressor-like DNA-binding domains"/>
    <property type="match status" value="1"/>
</dbReference>
<sequence length="81" mass="9480">MKREKLYELRKEANFTQKQISELANINRSYYGLIENGERNPSLPIAEDISEALGKNVEEVFENEVFFANKCYDMKRKTKAS</sequence>
<dbReference type="OrthoDB" id="48775at2"/>